<keyword evidence="2" id="KW-1185">Reference proteome</keyword>
<protein>
    <submittedName>
        <fullName evidence="1">Uncharacterized protein</fullName>
    </submittedName>
</protein>
<name>A0AAW1MY95_POPJA</name>
<gene>
    <name evidence="1" type="ORF">QE152_g4515</name>
</gene>
<dbReference type="Proteomes" id="UP001458880">
    <property type="component" value="Unassembled WGS sequence"/>
</dbReference>
<proteinExistence type="predicted"/>
<accession>A0AAW1MY95</accession>
<dbReference type="AlphaFoldDB" id="A0AAW1MY95"/>
<evidence type="ECO:0000313" key="2">
    <source>
        <dbReference type="Proteomes" id="UP001458880"/>
    </source>
</evidence>
<dbReference type="EMBL" id="JASPKY010000023">
    <property type="protein sequence ID" value="KAK9752104.1"/>
    <property type="molecule type" value="Genomic_DNA"/>
</dbReference>
<comment type="caution">
    <text evidence="1">The sequence shown here is derived from an EMBL/GenBank/DDBJ whole genome shotgun (WGS) entry which is preliminary data.</text>
</comment>
<evidence type="ECO:0000313" key="1">
    <source>
        <dbReference type="EMBL" id="KAK9752104.1"/>
    </source>
</evidence>
<sequence>MTLTATGELEFLLPRFPLAVKARRYHSGPGMEEKKQKFPKKTNAYVEGDESAQKIKIAEKIKKCPKVFEDLTEAE</sequence>
<organism evidence="1 2">
    <name type="scientific">Popillia japonica</name>
    <name type="common">Japanese beetle</name>
    <dbReference type="NCBI Taxonomy" id="7064"/>
    <lineage>
        <taxon>Eukaryota</taxon>
        <taxon>Metazoa</taxon>
        <taxon>Ecdysozoa</taxon>
        <taxon>Arthropoda</taxon>
        <taxon>Hexapoda</taxon>
        <taxon>Insecta</taxon>
        <taxon>Pterygota</taxon>
        <taxon>Neoptera</taxon>
        <taxon>Endopterygota</taxon>
        <taxon>Coleoptera</taxon>
        <taxon>Polyphaga</taxon>
        <taxon>Scarabaeiformia</taxon>
        <taxon>Scarabaeidae</taxon>
        <taxon>Rutelinae</taxon>
        <taxon>Popillia</taxon>
    </lineage>
</organism>
<reference evidence="1 2" key="1">
    <citation type="journal article" date="2024" name="BMC Genomics">
        <title>De novo assembly and annotation of Popillia japonica's genome with initial clues to its potential as an invasive pest.</title>
        <authorList>
            <person name="Cucini C."/>
            <person name="Boschi S."/>
            <person name="Funari R."/>
            <person name="Cardaioli E."/>
            <person name="Iannotti N."/>
            <person name="Marturano G."/>
            <person name="Paoli F."/>
            <person name="Bruttini M."/>
            <person name="Carapelli A."/>
            <person name="Frati F."/>
            <person name="Nardi F."/>
        </authorList>
    </citation>
    <scope>NUCLEOTIDE SEQUENCE [LARGE SCALE GENOMIC DNA]</scope>
    <source>
        <strain evidence="1">DMR45628</strain>
    </source>
</reference>